<dbReference type="EMBL" id="DRLF01000455">
    <property type="protein sequence ID" value="HEC07817.1"/>
    <property type="molecule type" value="Genomic_DNA"/>
</dbReference>
<name>A0A831WBS4_9GAMM</name>
<evidence type="ECO:0000313" key="1">
    <source>
        <dbReference type="EMBL" id="HEC07817.1"/>
    </source>
</evidence>
<accession>A0A831WBS4</accession>
<protein>
    <submittedName>
        <fullName evidence="1">Mitomycin resistance protein</fullName>
    </submittedName>
</protein>
<reference evidence="1" key="1">
    <citation type="journal article" date="2020" name="mSystems">
        <title>Genome- and Community-Level Interaction Insights into Carbon Utilization and Element Cycling Functions of Hydrothermarchaeota in Hydrothermal Sediment.</title>
        <authorList>
            <person name="Zhou Z."/>
            <person name="Liu Y."/>
            <person name="Xu W."/>
            <person name="Pan J."/>
            <person name="Luo Z.H."/>
            <person name="Li M."/>
        </authorList>
    </citation>
    <scope>NUCLEOTIDE SEQUENCE [LARGE SCALE GENOMIC DNA]</scope>
    <source>
        <strain evidence="1">HyVt-458</strain>
    </source>
</reference>
<comment type="caution">
    <text evidence="1">The sequence shown here is derived from an EMBL/GenBank/DDBJ whole genome shotgun (WGS) entry which is preliminary data.</text>
</comment>
<sequence>MKKNTPDNPADAVLLEQLPGIGPAMAADLRLLGIIQPDQLTGQNAYSLYDSLCEKTGARHDPCVIDVFLGAIHYMNTGEALPWWQFTPERKQTLDKP</sequence>
<gene>
    <name evidence="1" type="ORF">ENJ12_13255</name>
</gene>
<proteinExistence type="predicted"/>
<dbReference type="Gene3D" id="1.10.150.20">
    <property type="entry name" value="5' to 3' exonuclease, C-terminal subdomain"/>
    <property type="match status" value="1"/>
</dbReference>
<dbReference type="AlphaFoldDB" id="A0A831WBS4"/>
<organism evidence="1">
    <name type="scientific">Thiolapillus brandeum</name>
    <dbReference type="NCBI Taxonomy" id="1076588"/>
    <lineage>
        <taxon>Bacteria</taxon>
        <taxon>Pseudomonadati</taxon>
        <taxon>Pseudomonadota</taxon>
        <taxon>Gammaproteobacteria</taxon>
        <taxon>Chromatiales</taxon>
        <taxon>Sedimenticolaceae</taxon>
        <taxon>Thiolapillus</taxon>
    </lineage>
</organism>
<dbReference type="InterPro" id="IPR021725">
    <property type="entry name" value="Cdd1"/>
</dbReference>
<dbReference type="Pfam" id="PF11731">
    <property type="entry name" value="Cdd1"/>
    <property type="match status" value="1"/>
</dbReference>
<dbReference type="Proteomes" id="UP000886339">
    <property type="component" value="Unassembled WGS sequence"/>
</dbReference>